<dbReference type="PANTHER" id="PTHR21624">
    <property type="entry name" value="STEROL DESATURASE-RELATED PROTEIN"/>
    <property type="match status" value="1"/>
</dbReference>
<evidence type="ECO:0000256" key="2">
    <source>
        <dbReference type="ARBA" id="ARBA00022692"/>
    </source>
</evidence>
<dbReference type="GO" id="GO:0008610">
    <property type="term" value="P:lipid biosynthetic process"/>
    <property type="evidence" value="ECO:0007669"/>
    <property type="project" value="InterPro"/>
</dbReference>
<feature type="transmembrane region" description="Helical" evidence="8">
    <location>
        <begin position="41"/>
        <end position="67"/>
    </location>
</feature>
<dbReference type="EMBL" id="JANIBC010000001">
    <property type="protein sequence ID" value="MCQ8184204.1"/>
    <property type="molecule type" value="Genomic_DNA"/>
</dbReference>
<dbReference type="Pfam" id="PF04116">
    <property type="entry name" value="FA_hydroxylase"/>
    <property type="match status" value="1"/>
</dbReference>
<dbReference type="GO" id="GO:0012505">
    <property type="term" value="C:endomembrane system"/>
    <property type="evidence" value="ECO:0007669"/>
    <property type="project" value="UniProtKB-SubCell"/>
</dbReference>
<evidence type="ECO:0000256" key="7">
    <source>
        <dbReference type="SAM" id="MobiDB-lite"/>
    </source>
</evidence>
<dbReference type="GO" id="GO:0005506">
    <property type="term" value="F:iron ion binding"/>
    <property type="evidence" value="ECO:0007669"/>
    <property type="project" value="InterPro"/>
</dbReference>
<keyword evidence="2 8" id="KW-0812">Transmembrane</keyword>
<organism evidence="10 11">
    <name type="scientific">Parvularcula maris</name>
    <dbReference type="NCBI Taxonomy" id="2965077"/>
    <lineage>
        <taxon>Bacteria</taxon>
        <taxon>Pseudomonadati</taxon>
        <taxon>Pseudomonadota</taxon>
        <taxon>Alphaproteobacteria</taxon>
        <taxon>Parvularculales</taxon>
        <taxon>Parvularculaceae</taxon>
        <taxon>Parvularcula</taxon>
    </lineage>
</organism>
<dbReference type="InterPro" id="IPR006694">
    <property type="entry name" value="Fatty_acid_hydroxylase"/>
</dbReference>
<feature type="transmembrane region" description="Helical" evidence="8">
    <location>
        <begin position="12"/>
        <end position="29"/>
    </location>
</feature>
<proteinExistence type="predicted"/>
<evidence type="ECO:0000313" key="11">
    <source>
        <dbReference type="Proteomes" id="UP001142610"/>
    </source>
</evidence>
<feature type="transmembrane region" description="Helical" evidence="8">
    <location>
        <begin position="131"/>
        <end position="147"/>
    </location>
</feature>
<evidence type="ECO:0000256" key="5">
    <source>
        <dbReference type="ARBA" id="ARBA00023098"/>
    </source>
</evidence>
<dbReference type="AlphaFoldDB" id="A0A9X2L6T8"/>
<keyword evidence="11" id="KW-1185">Reference proteome</keyword>
<dbReference type="PANTHER" id="PTHR21624:SF1">
    <property type="entry name" value="ALKYLGLYCEROL MONOOXYGENASE"/>
    <property type="match status" value="1"/>
</dbReference>
<evidence type="ECO:0000256" key="4">
    <source>
        <dbReference type="ARBA" id="ARBA00023002"/>
    </source>
</evidence>
<keyword evidence="5" id="KW-0443">Lipid metabolism</keyword>
<evidence type="ECO:0000256" key="8">
    <source>
        <dbReference type="SAM" id="Phobius"/>
    </source>
</evidence>
<comment type="caution">
    <text evidence="10">The sequence shown here is derived from an EMBL/GenBank/DDBJ whole genome shotgun (WGS) entry which is preliminary data.</text>
</comment>
<accession>A0A9X2L6T8</accession>
<gene>
    <name evidence="10" type="ORF">NOG11_02285</name>
</gene>
<evidence type="ECO:0000259" key="9">
    <source>
        <dbReference type="Pfam" id="PF04116"/>
    </source>
</evidence>
<dbReference type="InterPro" id="IPR051689">
    <property type="entry name" value="Sterol_desaturase/TMEM195"/>
</dbReference>
<dbReference type="GO" id="GO:0050479">
    <property type="term" value="F:glyceryl-ether monooxygenase activity"/>
    <property type="evidence" value="ECO:0007669"/>
    <property type="project" value="TreeGrafter"/>
</dbReference>
<dbReference type="GO" id="GO:0006643">
    <property type="term" value="P:membrane lipid metabolic process"/>
    <property type="evidence" value="ECO:0007669"/>
    <property type="project" value="TreeGrafter"/>
</dbReference>
<dbReference type="GO" id="GO:0016020">
    <property type="term" value="C:membrane"/>
    <property type="evidence" value="ECO:0007669"/>
    <property type="project" value="GOC"/>
</dbReference>
<feature type="transmembrane region" description="Helical" evidence="8">
    <location>
        <begin position="79"/>
        <end position="97"/>
    </location>
</feature>
<comment type="subcellular location">
    <subcellularLocation>
        <location evidence="1">Endomembrane system</location>
        <topology evidence="1">Multi-pass membrane protein</topology>
    </subcellularLocation>
</comment>
<dbReference type="Proteomes" id="UP001142610">
    <property type="component" value="Unassembled WGS sequence"/>
</dbReference>
<protein>
    <submittedName>
        <fullName evidence="10">Sterol desaturase family protein</fullName>
    </submittedName>
</protein>
<feature type="region of interest" description="Disordered" evidence="7">
    <location>
        <begin position="292"/>
        <end position="320"/>
    </location>
</feature>
<name>A0A9X2L6T8_9PROT</name>
<reference evidence="10" key="1">
    <citation type="submission" date="2022-07" db="EMBL/GenBank/DDBJ databases">
        <title>Parvularcula maris sp. nov., an algicidal bacterium isolated from seawater.</title>
        <authorList>
            <person name="Li F."/>
        </authorList>
    </citation>
    <scope>NUCLEOTIDE SEQUENCE</scope>
    <source>
        <strain evidence="10">BGMRC 0090</strain>
    </source>
</reference>
<feature type="domain" description="Fatty acid hydroxylase" evidence="9">
    <location>
        <begin position="84"/>
        <end position="219"/>
    </location>
</feature>
<dbReference type="RefSeq" id="WP_256618008.1">
    <property type="nucleotide sequence ID" value="NZ_JANIBC010000001.1"/>
</dbReference>
<sequence length="320" mass="35667">MSITDLPDVSVMAAPIYILLIAVEIVLLSRLGRGEEVRKDLWVNLAMGTGNAVSALFLFGGVAALFLLAWEFRIADLGLSWWSFLFAMVAKDFTYYWTHRLQHRIRWGWASHVVHHSSQGYNLSTALRQPWFGFLTGTYVLGLPWVFLGVHPALYALAGGLNLFYQFFIHTQSVKRLPAPIEWLFNTPSHHRVHHATNPQYLDTNYGGILIVWDRLFGTFEPEDDEDPCDFGLVSNITTKNPALVASHEYIAIARDATGKGLSPIERFRYLFAPPGYSHDGSRLTTAEIKARAGKGAPSRLREGETALMSGASHKGAPAP</sequence>
<keyword evidence="3 8" id="KW-1133">Transmembrane helix</keyword>
<keyword evidence="4" id="KW-0560">Oxidoreductase</keyword>
<evidence type="ECO:0000256" key="1">
    <source>
        <dbReference type="ARBA" id="ARBA00004127"/>
    </source>
</evidence>
<evidence type="ECO:0000256" key="3">
    <source>
        <dbReference type="ARBA" id="ARBA00022989"/>
    </source>
</evidence>
<evidence type="ECO:0000256" key="6">
    <source>
        <dbReference type="ARBA" id="ARBA00023136"/>
    </source>
</evidence>
<keyword evidence="6 8" id="KW-0472">Membrane</keyword>
<evidence type="ECO:0000313" key="10">
    <source>
        <dbReference type="EMBL" id="MCQ8184204.1"/>
    </source>
</evidence>